<evidence type="ECO:0000313" key="2">
    <source>
        <dbReference type="EMBL" id="MPC96456.1"/>
    </source>
</evidence>
<dbReference type="EMBL" id="VSRR010106044">
    <property type="protein sequence ID" value="MPC96456.1"/>
    <property type="molecule type" value="Genomic_DNA"/>
</dbReference>
<gene>
    <name evidence="2" type="ORF">E2C01_091715</name>
</gene>
<protein>
    <submittedName>
        <fullName evidence="2">Uncharacterized protein</fullName>
    </submittedName>
</protein>
<dbReference type="Proteomes" id="UP000324222">
    <property type="component" value="Unassembled WGS sequence"/>
</dbReference>
<dbReference type="AlphaFoldDB" id="A0A5B7JQ45"/>
<feature type="region of interest" description="Disordered" evidence="1">
    <location>
        <begin position="36"/>
        <end position="73"/>
    </location>
</feature>
<proteinExistence type="predicted"/>
<organism evidence="2 3">
    <name type="scientific">Portunus trituberculatus</name>
    <name type="common">Swimming crab</name>
    <name type="synonym">Neptunus trituberculatus</name>
    <dbReference type="NCBI Taxonomy" id="210409"/>
    <lineage>
        <taxon>Eukaryota</taxon>
        <taxon>Metazoa</taxon>
        <taxon>Ecdysozoa</taxon>
        <taxon>Arthropoda</taxon>
        <taxon>Crustacea</taxon>
        <taxon>Multicrustacea</taxon>
        <taxon>Malacostraca</taxon>
        <taxon>Eumalacostraca</taxon>
        <taxon>Eucarida</taxon>
        <taxon>Decapoda</taxon>
        <taxon>Pleocyemata</taxon>
        <taxon>Brachyura</taxon>
        <taxon>Eubrachyura</taxon>
        <taxon>Portunoidea</taxon>
        <taxon>Portunidae</taxon>
        <taxon>Portuninae</taxon>
        <taxon>Portunus</taxon>
    </lineage>
</organism>
<evidence type="ECO:0000256" key="1">
    <source>
        <dbReference type="SAM" id="MobiDB-lite"/>
    </source>
</evidence>
<evidence type="ECO:0000313" key="3">
    <source>
        <dbReference type="Proteomes" id="UP000324222"/>
    </source>
</evidence>
<reference evidence="2 3" key="1">
    <citation type="submission" date="2019-05" db="EMBL/GenBank/DDBJ databases">
        <title>Another draft genome of Portunus trituberculatus and its Hox gene families provides insights of decapod evolution.</title>
        <authorList>
            <person name="Jeong J.-H."/>
            <person name="Song I."/>
            <person name="Kim S."/>
            <person name="Choi T."/>
            <person name="Kim D."/>
            <person name="Ryu S."/>
            <person name="Kim W."/>
        </authorList>
    </citation>
    <scope>NUCLEOTIDE SEQUENCE [LARGE SCALE GENOMIC DNA]</scope>
    <source>
        <tissue evidence="2">Muscle</tissue>
    </source>
</reference>
<accession>A0A5B7JQ45</accession>
<name>A0A5B7JQ45_PORTR</name>
<sequence length="113" mass="11726">MLTIVRGFTEGVNQLRAIKSTENCQVRSTLAAKGSYPIAGSEMTPGSAGSSSVASVSETGISHQGEYENSTRVRTTCQVMSTLTAATKGTSPSAGLEVTPERVGGKLVIRFSV</sequence>
<feature type="compositionally biased region" description="Low complexity" evidence="1">
    <location>
        <begin position="46"/>
        <end position="57"/>
    </location>
</feature>
<comment type="caution">
    <text evidence="2">The sequence shown here is derived from an EMBL/GenBank/DDBJ whole genome shotgun (WGS) entry which is preliminary data.</text>
</comment>
<keyword evidence="3" id="KW-1185">Reference proteome</keyword>